<evidence type="ECO:0000313" key="5">
    <source>
        <dbReference type="EMBL" id="EXI65057.1"/>
    </source>
</evidence>
<dbReference type="PANTHER" id="PTHR24198">
    <property type="entry name" value="ANKYRIN REPEAT AND PROTEIN KINASE DOMAIN-CONTAINING PROTEIN"/>
    <property type="match status" value="1"/>
</dbReference>
<dbReference type="EMBL" id="JFAX01000029">
    <property type="protein sequence ID" value="EXI65057.1"/>
    <property type="molecule type" value="Genomic_DNA"/>
</dbReference>
<keyword evidence="1" id="KW-0677">Repeat</keyword>
<proteinExistence type="predicted"/>
<dbReference type="PROSITE" id="PS50297">
    <property type="entry name" value="ANK_REP_REGION"/>
    <property type="match status" value="2"/>
</dbReference>
<accession>A0A011NKE6</accession>
<gene>
    <name evidence="5" type="ORF">AW08_03510</name>
</gene>
<feature type="chain" id="PRO_5001461212" evidence="4">
    <location>
        <begin position="23"/>
        <end position="161"/>
    </location>
</feature>
<feature type="repeat" description="ANK" evidence="3">
    <location>
        <begin position="61"/>
        <end position="93"/>
    </location>
</feature>
<dbReference type="InterPro" id="IPR036770">
    <property type="entry name" value="Ankyrin_rpt-contain_sf"/>
</dbReference>
<keyword evidence="2 3" id="KW-0040">ANK repeat</keyword>
<evidence type="ECO:0000256" key="3">
    <source>
        <dbReference type="PROSITE-ProRule" id="PRU00023"/>
    </source>
</evidence>
<evidence type="ECO:0000256" key="4">
    <source>
        <dbReference type="SAM" id="SignalP"/>
    </source>
</evidence>
<dbReference type="AlphaFoldDB" id="A0A011NKE6"/>
<dbReference type="PROSITE" id="PS50088">
    <property type="entry name" value="ANK_REPEAT"/>
    <property type="match status" value="2"/>
</dbReference>
<organism evidence="5 6">
    <name type="scientific">Candidatus Accumulibacter adjunctus</name>
    <dbReference type="NCBI Taxonomy" id="1454001"/>
    <lineage>
        <taxon>Bacteria</taxon>
        <taxon>Pseudomonadati</taxon>
        <taxon>Pseudomonadota</taxon>
        <taxon>Betaproteobacteria</taxon>
        <taxon>Candidatus Accumulibacter</taxon>
    </lineage>
</organism>
<dbReference type="SMART" id="SM00248">
    <property type="entry name" value="ANK"/>
    <property type="match status" value="2"/>
</dbReference>
<sequence>MKTVRIMLLLTIALLAMPQTRAEVLGAHDEAIHDAARLGTGAQVAAILKADPAMRDARTNSGATPLHLAATNPDRSALKTLLAAGADANARDNEGVTPLHMAAYTQKAAHAQLLLEAGADPAIKSNAGRDATSMARKAMAHEAAGVISLWILKGCKAGQPC</sequence>
<feature type="signal peptide" evidence="4">
    <location>
        <begin position="1"/>
        <end position="22"/>
    </location>
</feature>
<keyword evidence="6" id="KW-1185">Reference proteome</keyword>
<dbReference type="Pfam" id="PF12796">
    <property type="entry name" value="Ank_2"/>
    <property type="match status" value="1"/>
</dbReference>
<feature type="repeat" description="ANK" evidence="3">
    <location>
        <begin position="94"/>
        <end position="126"/>
    </location>
</feature>
<dbReference type="PANTHER" id="PTHR24198:SF165">
    <property type="entry name" value="ANKYRIN REPEAT-CONTAINING PROTEIN-RELATED"/>
    <property type="match status" value="1"/>
</dbReference>
<name>A0A011NKE6_9PROT</name>
<keyword evidence="4" id="KW-0732">Signal</keyword>
<reference evidence="5" key="1">
    <citation type="submission" date="2014-02" db="EMBL/GenBank/DDBJ databases">
        <title>Expanding our view of genomic diversity in Candidatus Accumulibacter clades.</title>
        <authorList>
            <person name="Skennerton C.T."/>
            <person name="Barr J.J."/>
            <person name="Slater F.R."/>
            <person name="Bond P.L."/>
            <person name="Tyson G.W."/>
        </authorList>
    </citation>
    <scope>NUCLEOTIDE SEQUENCE [LARGE SCALE GENOMIC DNA]</scope>
</reference>
<dbReference type="Gene3D" id="1.25.40.20">
    <property type="entry name" value="Ankyrin repeat-containing domain"/>
    <property type="match status" value="1"/>
</dbReference>
<evidence type="ECO:0000256" key="1">
    <source>
        <dbReference type="ARBA" id="ARBA00022737"/>
    </source>
</evidence>
<dbReference type="SUPFAM" id="SSF48403">
    <property type="entry name" value="Ankyrin repeat"/>
    <property type="match status" value="1"/>
</dbReference>
<dbReference type="PATRIC" id="fig|1454001.3.peg.3548"/>
<dbReference type="STRING" id="1454001.AW08_03510"/>
<evidence type="ECO:0000256" key="2">
    <source>
        <dbReference type="ARBA" id="ARBA00023043"/>
    </source>
</evidence>
<dbReference type="Proteomes" id="UP000020218">
    <property type="component" value="Unassembled WGS sequence"/>
</dbReference>
<protein>
    <submittedName>
        <fullName evidence="5">Ankyrin repeat protein</fullName>
    </submittedName>
</protein>
<evidence type="ECO:0000313" key="6">
    <source>
        <dbReference type="Proteomes" id="UP000020218"/>
    </source>
</evidence>
<dbReference type="InterPro" id="IPR002110">
    <property type="entry name" value="Ankyrin_rpt"/>
</dbReference>
<comment type="caution">
    <text evidence="5">The sequence shown here is derived from an EMBL/GenBank/DDBJ whole genome shotgun (WGS) entry which is preliminary data.</text>
</comment>